<dbReference type="InterPro" id="IPR016431">
    <property type="entry name" value="Pyrv-formate_lyase-activ_prd"/>
</dbReference>
<feature type="domain" description="Radical SAM core" evidence="7">
    <location>
        <begin position="67"/>
        <end position="285"/>
    </location>
</feature>
<dbReference type="SFLD" id="SFLDG01101">
    <property type="entry name" value="Uncharacterised_Radical_SAM_Su"/>
    <property type="match status" value="1"/>
</dbReference>
<dbReference type="InterPro" id="IPR007197">
    <property type="entry name" value="rSAM"/>
</dbReference>
<proteinExistence type="predicted"/>
<evidence type="ECO:0000256" key="3">
    <source>
        <dbReference type="ARBA" id="ARBA00022723"/>
    </source>
</evidence>
<accession>A0AAX2ZN17</accession>
<feature type="binding site" evidence="6">
    <location>
        <position position="82"/>
    </location>
    <ligand>
        <name>[4Fe-4S] cluster</name>
        <dbReference type="ChEBI" id="CHEBI:49883"/>
        <note>4Fe-4S-S-AdoMet</note>
    </ligand>
</feature>
<dbReference type="GO" id="GO:0051539">
    <property type="term" value="F:4 iron, 4 sulfur cluster binding"/>
    <property type="evidence" value="ECO:0007669"/>
    <property type="project" value="UniProtKB-KW"/>
</dbReference>
<dbReference type="Gene3D" id="3.20.20.70">
    <property type="entry name" value="Aldolase class I"/>
    <property type="match status" value="1"/>
</dbReference>
<keyword evidence="2 6" id="KW-0949">S-adenosyl-L-methionine</keyword>
<dbReference type="RefSeq" id="WP_148558313.1">
    <property type="nucleotide sequence ID" value="NZ_CP081135.1"/>
</dbReference>
<dbReference type="InterPro" id="IPR058240">
    <property type="entry name" value="rSAM_sf"/>
</dbReference>
<sequence length="328" mass="37770">MEEKLRFYKEEDSYIKCYLCPHSCSLSEGKYGVCKLRTVKNNIPVVINYGEVTSANVDPIEKKPLYHFKPGMDILSVGTFGCNMSCSFCQNHEISQNKPSSKFIEIDKLISLIINTPNNVGIAFTYNEPFMWYEYIYDVAKKIKEYDKSISVVLVTNGFVNKEPLEKILPFIDAMNIDLKGFTKKYYNEICGATIDPVLETIKIANKYTHVEITTLMVRDENDSIDEIVEIAKFLSFIDKNIPLHLNRYFPNYKMKNEPTLVEDIMKAKEEAKKYLNYVYVGNVAGVDNNTYCPNCGYNLVTRDIYTTNSHVKGDKCPNCKEYINIIF</sequence>
<keyword evidence="4 6" id="KW-0408">Iron</keyword>
<dbReference type="PANTHER" id="PTHR30352">
    <property type="entry name" value="PYRUVATE FORMATE-LYASE-ACTIVATING ENZYME"/>
    <property type="match status" value="1"/>
</dbReference>
<dbReference type="SUPFAM" id="SSF102114">
    <property type="entry name" value="Radical SAM enzymes"/>
    <property type="match status" value="1"/>
</dbReference>
<feature type="binding site" evidence="6">
    <location>
        <position position="89"/>
    </location>
    <ligand>
        <name>[4Fe-4S] cluster</name>
        <dbReference type="ChEBI" id="CHEBI:49883"/>
        <note>4Fe-4S-S-AdoMet</note>
    </ligand>
</feature>
<dbReference type="SFLD" id="SFLDS00029">
    <property type="entry name" value="Radical_SAM"/>
    <property type="match status" value="1"/>
</dbReference>
<dbReference type="PIRSF" id="PIRSF004869">
    <property type="entry name" value="PflX_prd"/>
    <property type="match status" value="1"/>
</dbReference>
<evidence type="ECO:0000256" key="5">
    <source>
        <dbReference type="ARBA" id="ARBA00023014"/>
    </source>
</evidence>
<dbReference type="PANTHER" id="PTHR30352:SF5">
    <property type="entry name" value="PYRUVATE FORMATE-LYASE 1-ACTIVATING ENZYME"/>
    <property type="match status" value="1"/>
</dbReference>
<keyword evidence="5 6" id="KW-0411">Iron-sulfur</keyword>
<dbReference type="Pfam" id="PF04055">
    <property type="entry name" value="Radical_SAM"/>
    <property type="match status" value="1"/>
</dbReference>
<comment type="cofactor">
    <cofactor evidence="6">
        <name>[4Fe-4S] cluster</name>
        <dbReference type="ChEBI" id="CHEBI:49883"/>
    </cofactor>
    <text evidence="6">Binds 1 [4Fe-4S] cluster. The cluster is coordinated with 3 cysteines and an exchangeable S-adenosyl-L-methionine.</text>
</comment>
<evidence type="ECO:0000313" key="8">
    <source>
        <dbReference type="EMBL" id="UEL48922.1"/>
    </source>
</evidence>
<evidence type="ECO:0000259" key="7">
    <source>
        <dbReference type="PROSITE" id="PS51918"/>
    </source>
</evidence>
<evidence type="ECO:0000256" key="6">
    <source>
        <dbReference type="PIRSR" id="PIRSR004869-50"/>
    </source>
</evidence>
<dbReference type="InterPro" id="IPR034457">
    <property type="entry name" value="Organic_radical-activating"/>
</dbReference>
<evidence type="ECO:0000256" key="1">
    <source>
        <dbReference type="ARBA" id="ARBA00022485"/>
    </source>
</evidence>
<dbReference type="GO" id="GO:0046872">
    <property type="term" value="F:metal ion binding"/>
    <property type="evidence" value="ECO:0007669"/>
    <property type="project" value="UniProtKB-KW"/>
</dbReference>
<evidence type="ECO:0000313" key="9">
    <source>
        <dbReference type="Proteomes" id="UP001198983"/>
    </source>
</evidence>
<name>A0AAX2ZN17_9FIRM</name>
<dbReference type="InterPro" id="IPR027596">
    <property type="entry name" value="AmmeMemoSam_rS"/>
</dbReference>
<reference evidence="8 9" key="1">
    <citation type="journal article" date="2023" name="Int. J. Syst. Evol. Microbiol.">
        <title>Terrisporobacter hibernicus sp. nov., isolated from bovine faeces in Northern Ireland.</title>
        <authorList>
            <person name="Mitchell M."/>
            <person name="Nguyen S.V."/>
            <person name="Connor M."/>
            <person name="Fairley D.J."/>
            <person name="Donoghue O."/>
            <person name="Marshall H."/>
            <person name="Koolman L."/>
            <person name="McMullan G."/>
            <person name="Schaffer K.E."/>
            <person name="McGrath J.W."/>
            <person name="Fanning S."/>
        </authorList>
    </citation>
    <scope>NUCLEOTIDE SEQUENCE [LARGE SCALE GENOMIC DNA]</scope>
    <source>
        <strain evidence="8 9">MCA3</strain>
    </source>
</reference>
<dbReference type="EMBL" id="CP081135">
    <property type="protein sequence ID" value="UEL48922.1"/>
    <property type="molecule type" value="Genomic_DNA"/>
</dbReference>
<evidence type="ECO:0000256" key="2">
    <source>
        <dbReference type="ARBA" id="ARBA00022691"/>
    </source>
</evidence>
<dbReference type="NCBIfam" id="TIGR04337">
    <property type="entry name" value="AmmeMemoSam_rS"/>
    <property type="match status" value="1"/>
</dbReference>
<dbReference type="GO" id="GO:0003824">
    <property type="term" value="F:catalytic activity"/>
    <property type="evidence" value="ECO:0007669"/>
    <property type="project" value="InterPro"/>
</dbReference>
<gene>
    <name evidence="8" type="primary">amrS</name>
    <name evidence="8" type="ORF">JW646_05585</name>
</gene>
<protein>
    <submittedName>
        <fullName evidence="8">AmmeMemoRadiSam system radical SAM enzyme</fullName>
    </submittedName>
</protein>
<keyword evidence="3 6" id="KW-0479">Metal-binding</keyword>
<dbReference type="KEGG" id="tem:JW646_05585"/>
<dbReference type="PROSITE" id="PS51918">
    <property type="entry name" value="RADICAL_SAM"/>
    <property type="match status" value="1"/>
</dbReference>
<dbReference type="CDD" id="cd01335">
    <property type="entry name" value="Radical_SAM"/>
    <property type="match status" value="1"/>
</dbReference>
<keyword evidence="1" id="KW-0004">4Fe-4S</keyword>
<dbReference type="AlphaFoldDB" id="A0AAX2ZN17"/>
<dbReference type="Proteomes" id="UP001198983">
    <property type="component" value="Chromosome"/>
</dbReference>
<organism evidence="8 9">
    <name type="scientific">Terrisporobacter hibernicus</name>
    <dbReference type="NCBI Taxonomy" id="2813371"/>
    <lineage>
        <taxon>Bacteria</taxon>
        <taxon>Bacillati</taxon>
        <taxon>Bacillota</taxon>
        <taxon>Clostridia</taxon>
        <taxon>Peptostreptococcales</taxon>
        <taxon>Peptostreptococcaceae</taxon>
        <taxon>Terrisporobacter</taxon>
    </lineage>
</organism>
<dbReference type="InterPro" id="IPR013785">
    <property type="entry name" value="Aldolase_TIM"/>
</dbReference>
<evidence type="ECO:0000256" key="4">
    <source>
        <dbReference type="ARBA" id="ARBA00023004"/>
    </source>
</evidence>
<keyword evidence="9" id="KW-1185">Reference proteome</keyword>
<feature type="binding site" evidence="6">
    <location>
        <position position="86"/>
    </location>
    <ligand>
        <name>[4Fe-4S] cluster</name>
        <dbReference type="ChEBI" id="CHEBI:49883"/>
        <note>4Fe-4S-S-AdoMet</note>
    </ligand>
</feature>